<gene>
    <name evidence="2" type="ORF">T190423A01A_100038</name>
</gene>
<organism evidence="2 3">
    <name type="scientific">Tenacibaculum polynesiense</name>
    <dbReference type="NCBI Taxonomy" id="3137857"/>
    <lineage>
        <taxon>Bacteria</taxon>
        <taxon>Pseudomonadati</taxon>
        <taxon>Bacteroidota</taxon>
        <taxon>Flavobacteriia</taxon>
        <taxon>Flavobacteriales</taxon>
        <taxon>Flavobacteriaceae</taxon>
        <taxon>Tenacibaculum</taxon>
    </lineage>
</organism>
<dbReference type="Gene3D" id="2.60.120.10">
    <property type="entry name" value="Jelly Rolls"/>
    <property type="match status" value="1"/>
</dbReference>
<reference evidence="2 3" key="1">
    <citation type="submission" date="2024-05" db="EMBL/GenBank/DDBJ databases">
        <authorList>
            <person name="Duchaud E."/>
        </authorList>
    </citation>
    <scope>NUCLEOTIDE SEQUENCE [LARGE SCALE GENOMIC DNA]</scope>
    <source>
        <strain evidence="2">Ena-SAMPLE-TAB-13-05-2024-13:56:06:370-140308</strain>
    </source>
</reference>
<comment type="caution">
    <text evidence="2">The sequence shown here is derived from an EMBL/GenBank/DDBJ whole genome shotgun (WGS) entry which is preliminary data.</text>
</comment>
<dbReference type="SUPFAM" id="SSF51206">
    <property type="entry name" value="cAMP-binding domain-like"/>
    <property type="match status" value="1"/>
</dbReference>
<proteinExistence type="predicted"/>
<dbReference type="CDD" id="cd00038">
    <property type="entry name" value="CAP_ED"/>
    <property type="match status" value="1"/>
</dbReference>
<protein>
    <submittedName>
        <fullName evidence="2">Cyclic nucleotide-binding domain-containing protein</fullName>
    </submittedName>
</protein>
<dbReference type="PROSITE" id="PS50042">
    <property type="entry name" value="CNMP_BINDING_3"/>
    <property type="match status" value="1"/>
</dbReference>
<evidence type="ECO:0000313" key="2">
    <source>
        <dbReference type="EMBL" id="CAL2101050.1"/>
    </source>
</evidence>
<evidence type="ECO:0000259" key="1">
    <source>
        <dbReference type="PROSITE" id="PS50042"/>
    </source>
</evidence>
<dbReference type="InterPro" id="IPR000595">
    <property type="entry name" value="cNMP-bd_dom"/>
</dbReference>
<dbReference type="Proteomes" id="UP001497527">
    <property type="component" value="Unassembled WGS sequence"/>
</dbReference>
<evidence type="ECO:0000313" key="3">
    <source>
        <dbReference type="Proteomes" id="UP001497527"/>
    </source>
</evidence>
<dbReference type="RefSeq" id="WP_348719005.1">
    <property type="nucleotide sequence ID" value="NZ_CAXJIO010000001.1"/>
</dbReference>
<dbReference type="InterPro" id="IPR018490">
    <property type="entry name" value="cNMP-bd_dom_sf"/>
</dbReference>
<sequence length="194" mass="22615">MERELAIIFKGLSLTSQELGYLSSIFKKETFKKGELILTTEEEVKHQYYVLDGCLRTFFIDLKGKEHTIQFAVNDWWISDYISYFLDEKSVLTIESIKESTLLRVEKEDFEKALHKIPSIEHHIRKKVERFMAKNQKRTLAALSQSAKQRYLNFAKSYASIEKHVKNYHIASYLGITTQSLSRIRKEILKGSGG</sequence>
<accession>A0ABM9P666</accession>
<dbReference type="InterPro" id="IPR014710">
    <property type="entry name" value="RmlC-like_jellyroll"/>
</dbReference>
<feature type="domain" description="Cyclic nucleotide-binding" evidence="1">
    <location>
        <begin position="13"/>
        <end position="131"/>
    </location>
</feature>
<dbReference type="Pfam" id="PF00027">
    <property type="entry name" value="cNMP_binding"/>
    <property type="match status" value="1"/>
</dbReference>
<dbReference type="EMBL" id="CAXJIO010000001">
    <property type="protein sequence ID" value="CAL2101050.1"/>
    <property type="molecule type" value="Genomic_DNA"/>
</dbReference>
<keyword evidence="3" id="KW-1185">Reference proteome</keyword>
<name>A0ABM9P666_9FLAO</name>